<comment type="caution">
    <text evidence="1">The sequence shown here is derived from an EMBL/GenBank/DDBJ whole genome shotgun (WGS) entry which is preliminary data.</text>
</comment>
<sequence>MAEYQDNMALSPGQIFNDQRVLRIPRSDLKVATWNVRSLFIAGKLDNVDIEMKRLKIVILGIRDVQWPGVGKCNTENGVIYYSGSNNSTHRYAVAIMISKNINKAVTNRFRNAILSAKTYSGADIGSDHNPVVASARIKLKKMRKPKQKQLDLSKVKTEKNKKIMAEEINKNFKHIKNQNLNTSNINEKWENIKQAIISGSKDNLNHG</sequence>
<name>A0A8K0JXQ1_LADFU</name>
<accession>A0A8K0JXQ1</accession>
<evidence type="ECO:0000313" key="1">
    <source>
        <dbReference type="EMBL" id="KAG8224318.1"/>
    </source>
</evidence>
<gene>
    <name evidence="1" type="ORF">J437_LFUL007260</name>
</gene>
<reference evidence="1" key="1">
    <citation type="submission" date="2013-04" db="EMBL/GenBank/DDBJ databases">
        <authorList>
            <person name="Qu J."/>
            <person name="Murali S.C."/>
            <person name="Bandaranaike D."/>
            <person name="Bellair M."/>
            <person name="Blankenburg K."/>
            <person name="Chao H."/>
            <person name="Dinh H."/>
            <person name="Doddapaneni H."/>
            <person name="Downs B."/>
            <person name="Dugan-Rocha S."/>
            <person name="Elkadiri S."/>
            <person name="Gnanaolivu R.D."/>
            <person name="Hernandez B."/>
            <person name="Javaid M."/>
            <person name="Jayaseelan J.C."/>
            <person name="Lee S."/>
            <person name="Li M."/>
            <person name="Ming W."/>
            <person name="Munidasa M."/>
            <person name="Muniz J."/>
            <person name="Nguyen L."/>
            <person name="Ongeri F."/>
            <person name="Osuji N."/>
            <person name="Pu L.-L."/>
            <person name="Puazo M."/>
            <person name="Qu C."/>
            <person name="Quiroz J."/>
            <person name="Raj R."/>
            <person name="Weissenberger G."/>
            <person name="Xin Y."/>
            <person name="Zou X."/>
            <person name="Han Y."/>
            <person name="Richards S."/>
            <person name="Worley K."/>
            <person name="Muzny D."/>
            <person name="Gibbs R."/>
        </authorList>
    </citation>
    <scope>NUCLEOTIDE SEQUENCE</scope>
    <source>
        <strain evidence="1">Sampled in the wild</strain>
    </source>
</reference>
<protein>
    <submittedName>
        <fullName evidence="1">Uncharacterized protein</fullName>
    </submittedName>
</protein>
<evidence type="ECO:0000313" key="2">
    <source>
        <dbReference type="Proteomes" id="UP000792457"/>
    </source>
</evidence>
<keyword evidence="2" id="KW-1185">Reference proteome</keyword>
<proteinExistence type="predicted"/>
<dbReference type="OrthoDB" id="6780514at2759"/>
<reference evidence="1" key="2">
    <citation type="submission" date="2017-10" db="EMBL/GenBank/DDBJ databases">
        <title>Ladona fulva Genome sequencing and assembly.</title>
        <authorList>
            <person name="Murali S."/>
            <person name="Richards S."/>
            <person name="Bandaranaike D."/>
            <person name="Bellair M."/>
            <person name="Blankenburg K."/>
            <person name="Chao H."/>
            <person name="Dinh H."/>
            <person name="Doddapaneni H."/>
            <person name="Dugan-Rocha S."/>
            <person name="Elkadiri S."/>
            <person name="Gnanaolivu R."/>
            <person name="Hernandez B."/>
            <person name="Skinner E."/>
            <person name="Javaid M."/>
            <person name="Lee S."/>
            <person name="Li M."/>
            <person name="Ming W."/>
            <person name="Munidasa M."/>
            <person name="Muniz J."/>
            <person name="Nguyen L."/>
            <person name="Hughes D."/>
            <person name="Osuji N."/>
            <person name="Pu L.-L."/>
            <person name="Puazo M."/>
            <person name="Qu C."/>
            <person name="Quiroz J."/>
            <person name="Raj R."/>
            <person name="Weissenberger G."/>
            <person name="Xin Y."/>
            <person name="Zou X."/>
            <person name="Han Y."/>
            <person name="Worley K."/>
            <person name="Muzny D."/>
            <person name="Gibbs R."/>
        </authorList>
    </citation>
    <scope>NUCLEOTIDE SEQUENCE</scope>
    <source>
        <strain evidence="1">Sampled in the wild</strain>
    </source>
</reference>
<dbReference type="AlphaFoldDB" id="A0A8K0JXQ1"/>
<dbReference type="Proteomes" id="UP000792457">
    <property type="component" value="Unassembled WGS sequence"/>
</dbReference>
<dbReference type="EMBL" id="KZ308191">
    <property type="protein sequence ID" value="KAG8224318.1"/>
    <property type="molecule type" value="Genomic_DNA"/>
</dbReference>
<organism evidence="1 2">
    <name type="scientific">Ladona fulva</name>
    <name type="common">Scarce chaser dragonfly</name>
    <name type="synonym">Libellula fulva</name>
    <dbReference type="NCBI Taxonomy" id="123851"/>
    <lineage>
        <taxon>Eukaryota</taxon>
        <taxon>Metazoa</taxon>
        <taxon>Ecdysozoa</taxon>
        <taxon>Arthropoda</taxon>
        <taxon>Hexapoda</taxon>
        <taxon>Insecta</taxon>
        <taxon>Pterygota</taxon>
        <taxon>Palaeoptera</taxon>
        <taxon>Odonata</taxon>
        <taxon>Epiprocta</taxon>
        <taxon>Anisoptera</taxon>
        <taxon>Libelluloidea</taxon>
        <taxon>Libellulidae</taxon>
        <taxon>Ladona</taxon>
    </lineage>
</organism>